<dbReference type="AlphaFoldDB" id="A0A8J5XY84"/>
<feature type="region of interest" description="Disordered" evidence="5">
    <location>
        <begin position="241"/>
        <end position="279"/>
    </location>
</feature>
<dbReference type="Proteomes" id="UP000751190">
    <property type="component" value="Unassembled WGS sequence"/>
</dbReference>
<dbReference type="InterPro" id="IPR006571">
    <property type="entry name" value="TLDc_dom"/>
</dbReference>
<dbReference type="GO" id="GO:0005739">
    <property type="term" value="C:mitochondrion"/>
    <property type="evidence" value="ECO:0007669"/>
    <property type="project" value="UniProtKB-SubCell"/>
</dbReference>
<proteinExistence type="inferred from homology"/>
<comment type="similarity">
    <text evidence="2">Belongs to the OXR1 family.</text>
</comment>
<keyword evidence="3" id="KW-0496">Mitochondrion</keyword>
<dbReference type="PANTHER" id="PTHR23354">
    <property type="entry name" value="NUCLEOLAR PROTEIN 7/ESTROGEN RECEPTOR COACTIVATOR-RELATED"/>
    <property type="match status" value="1"/>
</dbReference>
<organism evidence="8 9">
    <name type="scientific">Diacronema lutheri</name>
    <name type="common">Unicellular marine alga</name>
    <name type="synonym">Monochrysis lutheri</name>
    <dbReference type="NCBI Taxonomy" id="2081491"/>
    <lineage>
        <taxon>Eukaryota</taxon>
        <taxon>Haptista</taxon>
        <taxon>Haptophyta</taxon>
        <taxon>Pavlovophyceae</taxon>
        <taxon>Pavlovales</taxon>
        <taxon>Pavlovaceae</taxon>
        <taxon>Diacronema</taxon>
    </lineage>
</organism>
<sequence>MVFVLASAGLAAVAVGRSVYRHVMNIEQPPERQPGEDSGGAARAKWADEQSDAWTIPDLDVPDGWGVAGEQLLLTSADGAIGQLASWLPRRHSIARWTLLFSTGVDGYSLATLYRRACDRGPLLLLVRDTTGSLFGAYIAHALLPPHPGHSLGEGHLGTVNPGDAISFHGHGETFLFEVLPMGHLPPLLDGSAPPQVSVCAYRWAHADDLFVASHHDFLAIGGGGGHYGLRLDGDLQRGRTGAGATFRNPPLGTLPLRARARGEPPARPAQPPARAGAAVGARDDVDARFFDVAAVEVWSVDDWALHHPH</sequence>
<accession>A0A8J5XY84</accession>
<keyword evidence="9" id="KW-1185">Reference proteome</keyword>
<dbReference type="Pfam" id="PF07534">
    <property type="entry name" value="TLD"/>
    <property type="match status" value="2"/>
</dbReference>
<comment type="subcellular location">
    <subcellularLocation>
        <location evidence="1">Mitochondrion</location>
    </subcellularLocation>
</comment>
<evidence type="ECO:0000256" key="2">
    <source>
        <dbReference type="ARBA" id="ARBA00009540"/>
    </source>
</evidence>
<dbReference type="OMA" id="ARAKWAD"/>
<evidence type="ECO:0000256" key="5">
    <source>
        <dbReference type="SAM" id="MobiDB-lite"/>
    </source>
</evidence>
<evidence type="ECO:0000256" key="4">
    <source>
        <dbReference type="ARBA" id="ARBA00040604"/>
    </source>
</evidence>
<gene>
    <name evidence="8" type="ORF">KFE25_008521</name>
</gene>
<feature type="chain" id="PRO_5035190373" description="Oxidation resistance protein 1" evidence="6">
    <location>
        <begin position="17"/>
        <end position="310"/>
    </location>
</feature>
<evidence type="ECO:0000256" key="3">
    <source>
        <dbReference type="ARBA" id="ARBA00023128"/>
    </source>
</evidence>
<keyword evidence="6" id="KW-0732">Signal</keyword>
<evidence type="ECO:0000259" key="7">
    <source>
        <dbReference type="PROSITE" id="PS51886"/>
    </source>
</evidence>
<dbReference type="OrthoDB" id="26679at2759"/>
<reference evidence="8" key="1">
    <citation type="submission" date="2021-05" db="EMBL/GenBank/DDBJ databases">
        <title>The genome of the haptophyte Pavlova lutheri (Diacronema luteri, Pavlovales) - a model for lipid biosynthesis in eukaryotic algae.</title>
        <authorList>
            <person name="Hulatt C.J."/>
            <person name="Posewitz M.C."/>
        </authorList>
    </citation>
    <scope>NUCLEOTIDE SEQUENCE</scope>
    <source>
        <strain evidence="8">NIVA-4/92</strain>
    </source>
</reference>
<feature type="domain" description="TLDc" evidence="7">
    <location>
        <begin position="72"/>
        <end position="302"/>
    </location>
</feature>
<protein>
    <recommendedName>
        <fullName evidence="4">Oxidation resistance protein 1</fullName>
    </recommendedName>
</protein>
<evidence type="ECO:0000256" key="6">
    <source>
        <dbReference type="SAM" id="SignalP"/>
    </source>
</evidence>
<comment type="caution">
    <text evidence="8">The sequence shown here is derived from an EMBL/GenBank/DDBJ whole genome shotgun (WGS) entry which is preliminary data.</text>
</comment>
<dbReference type="GO" id="GO:0005634">
    <property type="term" value="C:nucleus"/>
    <property type="evidence" value="ECO:0007669"/>
    <property type="project" value="TreeGrafter"/>
</dbReference>
<evidence type="ECO:0000313" key="8">
    <source>
        <dbReference type="EMBL" id="KAG8470100.1"/>
    </source>
</evidence>
<evidence type="ECO:0000256" key="1">
    <source>
        <dbReference type="ARBA" id="ARBA00004173"/>
    </source>
</evidence>
<feature type="signal peptide" evidence="6">
    <location>
        <begin position="1"/>
        <end position="16"/>
    </location>
</feature>
<dbReference type="GO" id="GO:0006979">
    <property type="term" value="P:response to oxidative stress"/>
    <property type="evidence" value="ECO:0007669"/>
    <property type="project" value="TreeGrafter"/>
</dbReference>
<dbReference type="PANTHER" id="PTHR23354:SF62">
    <property type="entry name" value="MUSTARD, ISOFORM V"/>
    <property type="match status" value="1"/>
</dbReference>
<evidence type="ECO:0000313" key="9">
    <source>
        <dbReference type="Proteomes" id="UP000751190"/>
    </source>
</evidence>
<dbReference type="PROSITE" id="PS51886">
    <property type="entry name" value="TLDC"/>
    <property type="match status" value="1"/>
</dbReference>
<dbReference type="SMART" id="SM00584">
    <property type="entry name" value="TLDc"/>
    <property type="match status" value="1"/>
</dbReference>
<name>A0A8J5XY84_DIALT</name>
<dbReference type="EMBL" id="JAGTXO010000001">
    <property type="protein sequence ID" value="KAG8470100.1"/>
    <property type="molecule type" value="Genomic_DNA"/>
</dbReference>